<protein>
    <submittedName>
        <fullName evidence="1">Bacterial dnaA helix-turn-helix family protein</fullName>
    </submittedName>
</protein>
<proteinExistence type="predicted"/>
<gene>
    <name evidence="1" type="ORF">M099_3770</name>
</gene>
<evidence type="ECO:0000313" key="1">
    <source>
        <dbReference type="EMBL" id="KDS45794.1"/>
    </source>
</evidence>
<evidence type="ECO:0000313" key="2">
    <source>
        <dbReference type="Proteomes" id="UP000027661"/>
    </source>
</evidence>
<sequence>MCKSEIFAKIIALVSKGTEIPTELIVSDNRVTEIVNARYILVYILYEKGFYPSQISSLIHKTKRSVNYMISNFHIRLKSEKMMRIYWDNIKNLLGNN</sequence>
<accession>A0A069S590</accession>
<dbReference type="AlphaFoldDB" id="A0A069S590"/>
<organism evidence="1 2">
    <name type="scientific">Phocaeicola vulgatus str. 3975 RP4</name>
    <dbReference type="NCBI Taxonomy" id="1339352"/>
    <lineage>
        <taxon>Bacteria</taxon>
        <taxon>Pseudomonadati</taxon>
        <taxon>Bacteroidota</taxon>
        <taxon>Bacteroidia</taxon>
        <taxon>Bacteroidales</taxon>
        <taxon>Bacteroidaceae</taxon>
        <taxon>Phocaeicola</taxon>
    </lineage>
</organism>
<dbReference type="SUPFAM" id="SSF48295">
    <property type="entry name" value="TrpR-like"/>
    <property type="match status" value="1"/>
</dbReference>
<dbReference type="GO" id="GO:0043565">
    <property type="term" value="F:sequence-specific DNA binding"/>
    <property type="evidence" value="ECO:0007669"/>
    <property type="project" value="InterPro"/>
</dbReference>
<dbReference type="EMBL" id="JNHM01000135">
    <property type="protein sequence ID" value="KDS45794.1"/>
    <property type="molecule type" value="Genomic_DNA"/>
</dbReference>
<reference evidence="1 2" key="1">
    <citation type="submission" date="2014-04" db="EMBL/GenBank/DDBJ databases">
        <authorList>
            <person name="Sears C."/>
            <person name="Carroll K."/>
            <person name="Sack B.R."/>
            <person name="Qadri F."/>
            <person name="Myers L.L."/>
            <person name="Chung G.-T."/>
            <person name="Escheverria P."/>
            <person name="Fraser C.M."/>
            <person name="Sadzewicz L."/>
            <person name="Shefchek K.A."/>
            <person name="Tallon L."/>
            <person name="Das S.P."/>
            <person name="Daugherty S."/>
            <person name="Mongodin E.F."/>
        </authorList>
    </citation>
    <scope>NUCLEOTIDE SEQUENCE [LARGE SCALE GENOMIC DNA]</scope>
    <source>
        <strain evidence="1 2">3975 RP4</strain>
    </source>
</reference>
<dbReference type="InterPro" id="IPR010921">
    <property type="entry name" value="Trp_repressor/repl_initiator"/>
</dbReference>
<dbReference type="PATRIC" id="fig|1339352.3.peg.3540"/>
<name>A0A069S590_PHOVU</name>
<dbReference type="Gene3D" id="1.10.1750.10">
    <property type="match status" value="1"/>
</dbReference>
<comment type="caution">
    <text evidence="1">The sequence shown here is derived from an EMBL/GenBank/DDBJ whole genome shotgun (WGS) entry which is preliminary data.</text>
</comment>
<dbReference type="Proteomes" id="UP000027661">
    <property type="component" value="Unassembled WGS sequence"/>
</dbReference>